<dbReference type="SUPFAM" id="SSF55221">
    <property type="entry name" value="Yeast killer toxins"/>
    <property type="match status" value="1"/>
</dbReference>
<gene>
    <name evidence="2" type="ORF">N7G274_003348</name>
</gene>
<dbReference type="InterPro" id="IPR011329">
    <property type="entry name" value="Killer_tox_Kp4/SMK"/>
</dbReference>
<reference evidence="2 3" key="1">
    <citation type="submission" date="2024-09" db="EMBL/GenBank/DDBJ databases">
        <title>Rethinking Asexuality: The Enigmatic Case of Functional Sexual Genes in Lepraria (Stereocaulaceae).</title>
        <authorList>
            <person name="Doellman M."/>
            <person name="Sun Y."/>
            <person name="Barcenas-Pena A."/>
            <person name="Lumbsch H.T."/>
            <person name="Grewe F."/>
        </authorList>
    </citation>
    <scope>NUCLEOTIDE SEQUENCE [LARGE SCALE GENOMIC DNA]</scope>
    <source>
        <strain evidence="2 3">Mercado 3170</strain>
    </source>
</reference>
<feature type="domain" description="Killer toxin Kp4" evidence="1">
    <location>
        <begin position="2"/>
        <end position="112"/>
    </location>
</feature>
<evidence type="ECO:0000313" key="3">
    <source>
        <dbReference type="Proteomes" id="UP001590950"/>
    </source>
</evidence>
<organism evidence="2 3">
    <name type="scientific">Stereocaulon virgatum</name>
    <dbReference type="NCBI Taxonomy" id="373712"/>
    <lineage>
        <taxon>Eukaryota</taxon>
        <taxon>Fungi</taxon>
        <taxon>Dikarya</taxon>
        <taxon>Ascomycota</taxon>
        <taxon>Pezizomycotina</taxon>
        <taxon>Lecanoromycetes</taxon>
        <taxon>OSLEUM clade</taxon>
        <taxon>Lecanoromycetidae</taxon>
        <taxon>Lecanorales</taxon>
        <taxon>Lecanorineae</taxon>
        <taxon>Stereocaulaceae</taxon>
        <taxon>Stereocaulon</taxon>
    </lineage>
</organism>
<dbReference type="EMBL" id="JBEFKJ010000010">
    <property type="protein sequence ID" value="KAL2043828.1"/>
    <property type="molecule type" value="Genomic_DNA"/>
</dbReference>
<name>A0ABR4ADK1_9LECA</name>
<dbReference type="Proteomes" id="UP001590950">
    <property type="component" value="Unassembled WGS sequence"/>
</dbReference>
<dbReference type="InterPro" id="IPR015131">
    <property type="entry name" value="Killer_tox_Kp4"/>
</dbReference>
<evidence type="ECO:0000259" key="1">
    <source>
        <dbReference type="Pfam" id="PF09044"/>
    </source>
</evidence>
<protein>
    <recommendedName>
        <fullName evidence="1">Killer toxin Kp4 domain-containing protein</fullName>
    </recommendedName>
</protein>
<dbReference type="Pfam" id="PF09044">
    <property type="entry name" value="Kp4"/>
    <property type="match status" value="1"/>
</dbReference>
<keyword evidence="3" id="KW-1185">Reference proteome</keyword>
<sequence length="113" mass="12323">MGLEMNCRGTSECRIHQTETDDGLYRIAQFIDTTIDNKMYYDDGTKIACLPGAWDQDKGNGGLCGYLQNAGNATGDQLKSLVQRLQEHGCKKQGSIPTLLTIEIKDVPKGGLA</sequence>
<comment type="caution">
    <text evidence="2">The sequence shown here is derived from an EMBL/GenBank/DDBJ whole genome shotgun (WGS) entry which is preliminary data.</text>
</comment>
<dbReference type="Gene3D" id="3.30.430.10">
    <property type="entry name" value="Killer Toxin P4, subunit A"/>
    <property type="match status" value="1"/>
</dbReference>
<accession>A0ABR4ADK1</accession>
<proteinExistence type="predicted"/>
<evidence type="ECO:0000313" key="2">
    <source>
        <dbReference type="EMBL" id="KAL2043828.1"/>
    </source>
</evidence>